<dbReference type="PROSITE" id="PS01063">
    <property type="entry name" value="SIGMA70_ECF"/>
    <property type="match status" value="1"/>
</dbReference>
<accession>A0A4P6JMY6</accession>
<protein>
    <recommendedName>
        <fullName evidence="6">RNA polymerase sigma factor</fullName>
    </recommendedName>
</protein>
<name>A0A4P6JMY6_KTERU</name>
<sequence length="414" mass="46629">MSSRFPHSRANQNQEHFALCTTHTIPQASLTAQLEERIATAYPRLCRLAQATGVPSNAVEDVVQEALVAAWQHLDHLRSPERFDAWLDRICRNAAYQYHRRQPLHEKLFAEHPEGDLALALDSSHSSGCDPAEEYDSQALNALLERALSLLPAEARQILEAHYLVEVPQRELALRLGITISALESRLHRARGSLRQVLCNDLQAEAIDFGLLSAQETLLTWRQTRLWCHLCGQHRLLSAFESCGQGNINFRLRCPQCWPRFGLDALDSNGITHLGEVRSARPALKRTMRSLITHFSQALQMGYETCSCCGSSAQVRIVSPGEGSFPLPQKFWLRSDCPICGPRLNTLDDVVCWSNPSLQKFITVYPRHITEPDAVVNYAGQEVIRFSFISVTSTARLRVLVQRETLQVLTAFQE</sequence>
<evidence type="ECO:0000256" key="5">
    <source>
        <dbReference type="ARBA" id="ARBA00023163"/>
    </source>
</evidence>
<keyword evidence="5 6" id="KW-0804">Transcription</keyword>
<dbReference type="Gene3D" id="1.10.1740.10">
    <property type="match status" value="1"/>
</dbReference>
<dbReference type="InterPro" id="IPR000838">
    <property type="entry name" value="RNA_pol_sigma70_ECF_CS"/>
</dbReference>
<gene>
    <name evidence="9" type="ORF">EPA93_11845</name>
</gene>
<reference evidence="9 10" key="1">
    <citation type="submission" date="2019-01" db="EMBL/GenBank/DDBJ databases">
        <title>Ktedonosporobacter rubrisoli SCAWS-G2.</title>
        <authorList>
            <person name="Huang Y."/>
            <person name="Yan B."/>
        </authorList>
    </citation>
    <scope>NUCLEOTIDE SEQUENCE [LARGE SCALE GENOMIC DNA]</scope>
    <source>
        <strain evidence="9 10">SCAWS-G2</strain>
    </source>
</reference>
<dbReference type="Gene3D" id="1.10.10.10">
    <property type="entry name" value="Winged helix-like DNA-binding domain superfamily/Winged helix DNA-binding domain"/>
    <property type="match status" value="1"/>
</dbReference>
<dbReference type="GO" id="GO:0006950">
    <property type="term" value="P:response to stress"/>
    <property type="evidence" value="ECO:0007669"/>
    <property type="project" value="UniProtKB-ARBA"/>
</dbReference>
<dbReference type="Pfam" id="PF08281">
    <property type="entry name" value="Sigma70_r4_2"/>
    <property type="match status" value="1"/>
</dbReference>
<dbReference type="Proteomes" id="UP000290365">
    <property type="component" value="Chromosome"/>
</dbReference>
<dbReference type="InterPro" id="IPR013324">
    <property type="entry name" value="RNA_pol_sigma_r3/r4-like"/>
</dbReference>
<evidence type="ECO:0000313" key="10">
    <source>
        <dbReference type="Proteomes" id="UP000290365"/>
    </source>
</evidence>
<comment type="similarity">
    <text evidence="1 6">Belongs to the sigma-70 factor family. ECF subfamily.</text>
</comment>
<evidence type="ECO:0000259" key="8">
    <source>
        <dbReference type="Pfam" id="PF08281"/>
    </source>
</evidence>
<dbReference type="EMBL" id="CP035758">
    <property type="protein sequence ID" value="QBD76657.1"/>
    <property type="molecule type" value="Genomic_DNA"/>
</dbReference>
<evidence type="ECO:0000256" key="1">
    <source>
        <dbReference type="ARBA" id="ARBA00010641"/>
    </source>
</evidence>
<dbReference type="PANTHER" id="PTHR43133:SF46">
    <property type="entry name" value="RNA POLYMERASE SIGMA-70 FACTOR ECF SUBFAMILY"/>
    <property type="match status" value="1"/>
</dbReference>
<dbReference type="AlphaFoldDB" id="A0A4P6JMY6"/>
<feature type="domain" description="RNA polymerase sigma-70 region 2" evidence="7">
    <location>
        <begin position="42"/>
        <end position="102"/>
    </location>
</feature>
<dbReference type="PANTHER" id="PTHR43133">
    <property type="entry name" value="RNA POLYMERASE ECF-TYPE SIGMA FACTO"/>
    <property type="match status" value="1"/>
</dbReference>
<dbReference type="InterPro" id="IPR036388">
    <property type="entry name" value="WH-like_DNA-bd_sf"/>
</dbReference>
<dbReference type="CDD" id="cd06171">
    <property type="entry name" value="Sigma70_r4"/>
    <property type="match status" value="1"/>
</dbReference>
<dbReference type="GO" id="GO:0003677">
    <property type="term" value="F:DNA binding"/>
    <property type="evidence" value="ECO:0007669"/>
    <property type="project" value="UniProtKB-KW"/>
</dbReference>
<proteinExistence type="inferred from homology"/>
<dbReference type="Pfam" id="PF04542">
    <property type="entry name" value="Sigma70_r2"/>
    <property type="match status" value="1"/>
</dbReference>
<keyword evidence="3 6" id="KW-0731">Sigma factor</keyword>
<dbReference type="NCBIfam" id="TIGR02937">
    <property type="entry name" value="sigma70-ECF"/>
    <property type="match status" value="1"/>
</dbReference>
<evidence type="ECO:0000256" key="2">
    <source>
        <dbReference type="ARBA" id="ARBA00023015"/>
    </source>
</evidence>
<dbReference type="GO" id="GO:0016987">
    <property type="term" value="F:sigma factor activity"/>
    <property type="evidence" value="ECO:0007669"/>
    <property type="project" value="UniProtKB-KW"/>
</dbReference>
<keyword evidence="10" id="KW-1185">Reference proteome</keyword>
<keyword evidence="2 6" id="KW-0805">Transcription regulation</keyword>
<dbReference type="KEGG" id="kbs:EPA93_11845"/>
<dbReference type="InterPro" id="IPR039425">
    <property type="entry name" value="RNA_pol_sigma-70-like"/>
</dbReference>
<dbReference type="InterPro" id="IPR013249">
    <property type="entry name" value="RNA_pol_sigma70_r4_t2"/>
</dbReference>
<evidence type="ECO:0000313" key="9">
    <source>
        <dbReference type="EMBL" id="QBD76657.1"/>
    </source>
</evidence>
<evidence type="ECO:0000256" key="3">
    <source>
        <dbReference type="ARBA" id="ARBA00023082"/>
    </source>
</evidence>
<dbReference type="InterPro" id="IPR013325">
    <property type="entry name" value="RNA_pol_sigma_r2"/>
</dbReference>
<dbReference type="RefSeq" id="WP_129887646.1">
    <property type="nucleotide sequence ID" value="NZ_CP035758.1"/>
</dbReference>
<dbReference type="SUPFAM" id="SSF88946">
    <property type="entry name" value="Sigma2 domain of RNA polymerase sigma factors"/>
    <property type="match status" value="1"/>
</dbReference>
<organism evidence="9 10">
    <name type="scientific">Ktedonosporobacter rubrisoli</name>
    <dbReference type="NCBI Taxonomy" id="2509675"/>
    <lineage>
        <taxon>Bacteria</taxon>
        <taxon>Bacillati</taxon>
        <taxon>Chloroflexota</taxon>
        <taxon>Ktedonobacteria</taxon>
        <taxon>Ktedonobacterales</taxon>
        <taxon>Ktedonosporobacteraceae</taxon>
        <taxon>Ktedonosporobacter</taxon>
    </lineage>
</organism>
<feature type="domain" description="RNA polymerase sigma factor 70 region 4 type 2" evidence="8">
    <location>
        <begin position="143"/>
        <end position="192"/>
    </location>
</feature>
<dbReference type="OrthoDB" id="160055at2"/>
<dbReference type="GO" id="GO:0006352">
    <property type="term" value="P:DNA-templated transcription initiation"/>
    <property type="evidence" value="ECO:0007669"/>
    <property type="project" value="InterPro"/>
</dbReference>
<evidence type="ECO:0000256" key="6">
    <source>
        <dbReference type="RuleBase" id="RU000716"/>
    </source>
</evidence>
<evidence type="ECO:0000256" key="4">
    <source>
        <dbReference type="ARBA" id="ARBA00023125"/>
    </source>
</evidence>
<dbReference type="InterPro" id="IPR014284">
    <property type="entry name" value="RNA_pol_sigma-70_dom"/>
</dbReference>
<evidence type="ECO:0000259" key="7">
    <source>
        <dbReference type="Pfam" id="PF04542"/>
    </source>
</evidence>
<keyword evidence="4 6" id="KW-0238">DNA-binding</keyword>
<dbReference type="InterPro" id="IPR007627">
    <property type="entry name" value="RNA_pol_sigma70_r2"/>
</dbReference>
<dbReference type="SUPFAM" id="SSF88659">
    <property type="entry name" value="Sigma3 and sigma4 domains of RNA polymerase sigma factors"/>
    <property type="match status" value="1"/>
</dbReference>